<feature type="domain" description="EF-hand" evidence="2">
    <location>
        <begin position="7"/>
        <end position="42"/>
    </location>
</feature>
<dbReference type="SUPFAM" id="SSF47473">
    <property type="entry name" value="EF-hand"/>
    <property type="match status" value="1"/>
</dbReference>
<evidence type="ECO:0000313" key="3">
    <source>
        <dbReference type="EMBL" id="KAG5162767.1"/>
    </source>
</evidence>
<protein>
    <recommendedName>
        <fullName evidence="2">EF-hand domain-containing protein</fullName>
    </recommendedName>
</protein>
<feature type="region of interest" description="Disordered" evidence="1">
    <location>
        <begin position="204"/>
        <end position="227"/>
    </location>
</feature>
<dbReference type="InterPro" id="IPR011992">
    <property type="entry name" value="EF-hand-dom_pair"/>
</dbReference>
<gene>
    <name evidence="3" type="ORF">JR316_012151</name>
</gene>
<comment type="caution">
    <text evidence="3">The sequence shown here is derived from an EMBL/GenBank/DDBJ whole genome shotgun (WGS) entry which is preliminary data.</text>
</comment>
<dbReference type="GO" id="GO:0005509">
    <property type="term" value="F:calcium ion binding"/>
    <property type="evidence" value="ECO:0007669"/>
    <property type="project" value="InterPro"/>
</dbReference>
<name>A0A8H8CE34_PSICU</name>
<dbReference type="Gene3D" id="1.10.238.10">
    <property type="entry name" value="EF-hand"/>
    <property type="match status" value="1"/>
</dbReference>
<feature type="region of interest" description="Disordered" evidence="1">
    <location>
        <begin position="425"/>
        <end position="487"/>
    </location>
</feature>
<accession>A0A8H8CE34</accession>
<proteinExistence type="predicted"/>
<dbReference type="AlphaFoldDB" id="A0A8H8CE34"/>
<dbReference type="EMBL" id="JAFIQS010000017">
    <property type="protein sequence ID" value="KAG5162767.1"/>
    <property type="molecule type" value="Genomic_DNA"/>
</dbReference>
<feature type="compositionally biased region" description="Polar residues" evidence="1">
    <location>
        <begin position="477"/>
        <end position="487"/>
    </location>
</feature>
<dbReference type="PROSITE" id="PS50222">
    <property type="entry name" value="EF_HAND_2"/>
    <property type="match status" value="1"/>
</dbReference>
<dbReference type="CDD" id="cd14686">
    <property type="entry name" value="bZIP"/>
    <property type="match status" value="1"/>
</dbReference>
<feature type="compositionally biased region" description="Basic and acidic residues" evidence="1">
    <location>
        <begin position="449"/>
        <end position="461"/>
    </location>
</feature>
<reference evidence="3" key="1">
    <citation type="submission" date="2021-02" db="EMBL/GenBank/DDBJ databases">
        <title>Psilocybe cubensis genome.</title>
        <authorList>
            <person name="Mckernan K.J."/>
            <person name="Crawford S."/>
            <person name="Trippe A."/>
            <person name="Kane L.T."/>
            <person name="Mclaughlin S."/>
        </authorList>
    </citation>
    <scope>NUCLEOTIDE SEQUENCE [LARGE SCALE GENOMIC DNA]</scope>
    <source>
        <strain evidence="3">MGC-MH-2018</strain>
    </source>
</reference>
<sequence>MLSQSGLSYKQIREIWACADRDGRGQVAQMELAAILRLAGWVQAGRDVRESLLGKGPLPTIKGISDKYPPIPKPVTIVLPPVTADVLEGLKEYFLECVPVSGALEKREVMAVYMQCKPDLSLEALYRVMQLVDPKNDMCDFRGFATGLHVVQNLDNATLCSSDLPDLVKSCKGLAHISDTTEIYQSSTTGNSESRKAPTAAVLNTPSPRSMSGAGPNANIPHPRASNEPLVDVKLRPSVDLLQQIREDLSLVTSQLQTAVRGQAQHISEVDKTVLSLTQENAQLKQECYMLRAQLANKDTEYLNMVKFLNEHMTTLQSTVDAIMGSQEATYESEGPTRRDVNDVPFVTEYSPTNQPFKNDRKGPANQDSRISIVALTDETQLGKIKNSRYWPPVTDPDIETANPQIYMPHQPNKPPPSLPLLLDGNAPTRPRFGPRLKSNTTSPQLHLHGLDRLNHSKTPEKDEDNEGPSQIAMVSLGSNGHTQSTQPNAAVLPALNSLSNPDYVTKKFMTSPLDPSLPYIPQSDKDMESIRLHVQHKGNIDLYGIEMSERCSSKNGLDVSVQSPMDSSFFQQHVSTSLESTSHSVPDNHPPVSSDIPVSSGVSTPPISEFVSISATSRSPAGMVKRLSGSSFSSYASSEDSISHFHRRRRYLIVVFSRVIVLCSSFPSFTSQAFSNLFDAEEILVDKLPPIFIAIFTV</sequence>
<feature type="region of interest" description="Disordered" evidence="1">
    <location>
        <begin position="580"/>
        <end position="599"/>
    </location>
</feature>
<dbReference type="InterPro" id="IPR002048">
    <property type="entry name" value="EF_hand_dom"/>
</dbReference>
<organism evidence="3">
    <name type="scientific">Psilocybe cubensis</name>
    <name type="common">Psychedelic mushroom</name>
    <name type="synonym">Stropharia cubensis</name>
    <dbReference type="NCBI Taxonomy" id="181762"/>
    <lineage>
        <taxon>Eukaryota</taxon>
        <taxon>Fungi</taxon>
        <taxon>Dikarya</taxon>
        <taxon>Basidiomycota</taxon>
        <taxon>Agaricomycotina</taxon>
        <taxon>Agaricomycetes</taxon>
        <taxon>Agaricomycetidae</taxon>
        <taxon>Agaricales</taxon>
        <taxon>Agaricineae</taxon>
        <taxon>Strophariaceae</taxon>
        <taxon>Psilocybe</taxon>
    </lineage>
</organism>
<evidence type="ECO:0000259" key="2">
    <source>
        <dbReference type="PROSITE" id="PS50222"/>
    </source>
</evidence>
<evidence type="ECO:0000256" key="1">
    <source>
        <dbReference type="SAM" id="MobiDB-lite"/>
    </source>
</evidence>